<dbReference type="RefSeq" id="XP_002289001.1">
    <property type="nucleotide sequence ID" value="XM_002288965.1"/>
</dbReference>
<dbReference type="OMA" id="NIEDFAM"/>
<protein>
    <submittedName>
        <fullName evidence="7">Uncharacterized protein</fullName>
    </submittedName>
</protein>
<dbReference type="PANTHER" id="PTHR14440">
    <property type="entry name" value="DNA-DIRECTED RNA POLYMERASE I SUBUNIT RPA49"/>
    <property type="match status" value="1"/>
</dbReference>
<gene>
    <name evidence="7" type="ORF">THAPSDRAFT_21933</name>
</gene>
<evidence type="ECO:0000256" key="2">
    <source>
        <dbReference type="ARBA" id="ARBA00009430"/>
    </source>
</evidence>
<evidence type="ECO:0000256" key="3">
    <source>
        <dbReference type="ARBA" id="ARBA00022478"/>
    </source>
</evidence>
<dbReference type="GO" id="GO:0003677">
    <property type="term" value="F:DNA binding"/>
    <property type="evidence" value="ECO:0007669"/>
    <property type="project" value="InterPro"/>
</dbReference>
<dbReference type="GO" id="GO:0006362">
    <property type="term" value="P:transcription elongation by RNA polymerase I"/>
    <property type="evidence" value="ECO:0000318"/>
    <property type="project" value="GO_Central"/>
</dbReference>
<evidence type="ECO:0000256" key="6">
    <source>
        <dbReference type="SAM" id="MobiDB-lite"/>
    </source>
</evidence>
<keyword evidence="4" id="KW-0804">Transcription</keyword>
<dbReference type="KEGG" id="tps:THAPSDRAFT_21933"/>
<keyword evidence="3" id="KW-0240">DNA-directed RNA polymerase</keyword>
<evidence type="ECO:0000256" key="1">
    <source>
        <dbReference type="ARBA" id="ARBA00004604"/>
    </source>
</evidence>
<evidence type="ECO:0000313" key="8">
    <source>
        <dbReference type="Proteomes" id="UP000001449"/>
    </source>
</evidence>
<dbReference type="InParanoid" id="B8BYU4"/>
<dbReference type="GO" id="GO:0001188">
    <property type="term" value="P:RNA polymerase I preinitiation complex assembly"/>
    <property type="evidence" value="ECO:0000318"/>
    <property type="project" value="GO_Central"/>
</dbReference>
<reference evidence="7 8" key="1">
    <citation type="journal article" date="2004" name="Science">
        <title>The genome of the diatom Thalassiosira pseudonana: ecology, evolution, and metabolism.</title>
        <authorList>
            <person name="Armbrust E.V."/>
            <person name="Berges J.A."/>
            <person name="Bowler C."/>
            <person name="Green B.R."/>
            <person name="Martinez D."/>
            <person name="Putnam N.H."/>
            <person name="Zhou S."/>
            <person name="Allen A.E."/>
            <person name="Apt K.E."/>
            <person name="Bechner M."/>
            <person name="Brzezinski M.A."/>
            <person name="Chaal B.K."/>
            <person name="Chiovitti A."/>
            <person name="Davis A.K."/>
            <person name="Demarest M.S."/>
            <person name="Detter J.C."/>
            <person name="Glavina T."/>
            <person name="Goodstein D."/>
            <person name="Hadi M.Z."/>
            <person name="Hellsten U."/>
            <person name="Hildebrand M."/>
            <person name="Jenkins B.D."/>
            <person name="Jurka J."/>
            <person name="Kapitonov V.V."/>
            <person name="Kroger N."/>
            <person name="Lau W.W."/>
            <person name="Lane T.W."/>
            <person name="Larimer F.W."/>
            <person name="Lippmeier J.C."/>
            <person name="Lucas S."/>
            <person name="Medina M."/>
            <person name="Montsant A."/>
            <person name="Obornik M."/>
            <person name="Parker M.S."/>
            <person name="Palenik B."/>
            <person name="Pazour G.J."/>
            <person name="Richardson P.M."/>
            <person name="Rynearson T.A."/>
            <person name="Saito M.A."/>
            <person name="Schwartz D.C."/>
            <person name="Thamatrakoln K."/>
            <person name="Valentin K."/>
            <person name="Vardi A."/>
            <person name="Wilkerson F.P."/>
            <person name="Rokhsar D.S."/>
        </authorList>
    </citation>
    <scope>NUCLEOTIDE SEQUENCE [LARGE SCALE GENOMIC DNA]</scope>
    <source>
        <strain evidence="7 8">CCMP1335</strain>
    </source>
</reference>
<reference evidence="7 8" key="2">
    <citation type="journal article" date="2008" name="Nature">
        <title>The Phaeodactylum genome reveals the evolutionary history of diatom genomes.</title>
        <authorList>
            <person name="Bowler C."/>
            <person name="Allen A.E."/>
            <person name="Badger J.H."/>
            <person name="Grimwood J."/>
            <person name="Jabbari K."/>
            <person name="Kuo A."/>
            <person name="Maheswari U."/>
            <person name="Martens C."/>
            <person name="Maumus F."/>
            <person name="Otillar R.P."/>
            <person name="Rayko E."/>
            <person name="Salamov A."/>
            <person name="Vandepoele K."/>
            <person name="Beszteri B."/>
            <person name="Gruber A."/>
            <person name="Heijde M."/>
            <person name="Katinka M."/>
            <person name="Mock T."/>
            <person name="Valentin K."/>
            <person name="Verret F."/>
            <person name="Berges J.A."/>
            <person name="Brownlee C."/>
            <person name="Cadoret J.P."/>
            <person name="Chiovitti A."/>
            <person name="Choi C.J."/>
            <person name="Coesel S."/>
            <person name="De Martino A."/>
            <person name="Detter J.C."/>
            <person name="Durkin C."/>
            <person name="Falciatore A."/>
            <person name="Fournet J."/>
            <person name="Haruta M."/>
            <person name="Huysman M.J."/>
            <person name="Jenkins B.D."/>
            <person name="Jiroutova K."/>
            <person name="Jorgensen R.E."/>
            <person name="Joubert Y."/>
            <person name="Kaplan A."/>
            <person name="Kroger N."/>
            <person name="Kroth P.G."/>
            <person name="La Roche J."/>
            <person name="Lindquist E."/>
            <person name="Lommer M."/>
            <person name="Martin-Jezequel V."/>
            <person name="Lopez P.J."/>
            <person name="Lucas S."/>
            <person name="Mangogna M."/>
            <person name="McGinnis K."/>
            <person name="Medlin L.K."/>
            <person name="Montsant A."/>
            <person name="Oudot-Le Secq M.P."/>
            <person name="Napoli C."/>
            <person name="Obornik M."/>
            <person name="Parker M.S."/>
            <person name="Petit J.L."/>
            <person name="Porcel B.M."/>
            <person name="Poulsen N."/>
            <person name="Robison M."/>
            <person name="Rychlewski L."/>
            <person name="Rynearson T.A."/>
            <person name="Schmutz J."/>
            <person name="Shapiro H."/>
            <person name="Siaut M."/>
            <person name="Stanley M."/>
            <person name="Sussman M.R."/>
            <person name="Taylor A.R."/>
            <person name="Vardi A."/>
            <person name="von Dassow P."/>
            <person name="Vyverman W."/>
            <person name="Willis A."/>
            <person name="Wyrwicz L.S."/>
            <person name="Rokhsar D.S."/>
            <person name="Weissenbach J."/>
            <person name="Armbrust E.V."/>
            <person name="Green B.R."/>
            <person name="Van de Peer Y."/>
            <person name="Grigoriev I.V."/>
        </authorList>
    </citation>
    <scope>NUCLEOTIDE SEQUENCE [LARGE SCALE GENOMIC DNA]</scope>
    <source>
        <strain evidence="7 8">CCMP1335</strain>
    </source>
</reference>
<feature type="compositionally biased region" description="Basic and acidic residues" evidence="6">
    <location>
        <begin position="38"/>
        <end position="47"/>
    </location>
</feature>
<dbReference type="Pfam" id="PF06870">
    <property type="entry name" value="RNA_pol_I_A49"/>
    <property type="match status" value="1"/>
</dbReference>
<sequence length="504" mass="54510">MATSSILRSPSKKSPKKRKHASVKNDALPPATTSIRVEVTEENKEYDPVVVSFPRGVPTSISNPNGDDADGDDGNPGGRLSPPKFTYSKLKASSSRGRRVTGSDESCSYSAFCAGRGHDNRLTKLYVAVLDKRNKTLKLIPSAEKGTVFALDQEVKAYTPNVSSSSMGVGGGNDGSSKAVSASNRVQMLVESFGSKKKQKVMASRAANVVNINSVVGAGNVMMDSVVKQGGMISEGNREALLDGSKVLFFPSILPNYAICFSQLNPVEVALLQSRRNTLPPFDVNADSPHKVFSAQLIAESTAWEKCSKIVDKVLKKADETPEEHWADKLLGKGGHHESLRTLLKSINPTKKGSVHRIKTTFLLSLIIRFHEKVSRKGGKILASSLDDCVTQVRLPAEVGPRIFELFSTPIEGREQGGYMMSRNQADKLCVWCLILYVIAASNGKDMAVSSINQLCKDMKLDDKKAALFLREAGFVVKKNGVGDLGVSLSVPLTFPPPKRGKKT</sequence>
<proteinExistence type="inferred from homology"/>
<dbReference type="InterPro" id="IPR009668">
    <property type="entry name" value="RNA_pol-assoc_fac_A49-like"/>
</dbReference>
<dbReference type="STRING" id="35128.B8BYU4"/>
<dbReference type="HOGENOM" id="CLU_564398_0_0_1"/>
<evidence type="ECO:0000256" key="4">
    <source>
        <dbReference type="ARBA" id="ARBA00023163"/>
    </source>
</evidence>
<dbReference type="Proteomes" id="UP000001449">
    <property type="component" value="Chromosome 3"/>
</dbReference>
<dbReference type="PaxDb" id="35128-Thaps21933"/>
<evidence type="ECO:0000256" key="5">
    <source>
        <dbReference type="ARBA" id="ARBA00023242"/>
    </source>
</evidence>
<evidence type="ECO:0000313" key="7">
    <source>
        <dbReference type="EMBL" id="EED94437.1"/>
    </source>
</evidence>
<comment type="similarity">
    <text evidence="2">Belongs to the eukaryotic RPA49/POLR1E RNA polymerase subunit family.</text>
</comment>
<dbReference type="GO" id="GO:0005736">
    <property type="term" value="C:RNA polymerase I complex"/>
    <property type="evidence" value="ECO:0000318"/>
    <property type="project" value="GO_Central"/>
</dbReference>
<organism evidence="7 8">
    <name type="scientific">Thalassiosira pseudonana</name>
    <name type="common">Marine diatom</name>
    <name type="synonym">Cyclotella nana</name>
    <dbReference type="NCBI Taxonomy" id="35128"/>
    <lineage>
        <taxon>Eukaryota</taxon>
        <taxon>Sar</taxon>
        <taxon>Stramenopiles</taxon>
        <taxon>Ochrophyta</taxon>
        <taxon>Bacillariophyta</taxon>
        <taxon>Coscinodiscophyceae</taxon>
        <taxon>Thalassiosirophycidae</taxon>
        <taxon>Thalassiosirales</taxon>
        <taxon>Thalassiosiraceae</taxon>
        <taxon>Thalassiosira</taxon>
    </lineage>
</organism>
<comment type="subcellular location">
    <subcellularLocation>
        <location evidence="1">Nucleus</location>
        <location evidence="1">Nucleolus</location>
    </subcellularLocation>
</comment>
<keyword evidence="5" id="KW-0539">Nucleus</keyword>
<dbReference type="eggNOG" id="ENOG502RBAW">
    <property type="taxonomic scope" value="Eukaryota"/>
</dbReference>
<dbReference type="EMBL" id="CM000640">
    <property type="protein sequence ID" value="EED94437.1"/>
    <property type="molecule type" value="Genomic_DNA"/>
</dbReference>
<dbReference type="AlphaFoldDB" id="B8BYU4"/>
<dbReference type="GeneID" id="7445343"/>
<name>B8BYU4_THAPS</name>
<feature type="compositionally biased region" description="Basic residues" evidence="6">
    <location>
        <begin position="10"/>
        <end position="22"/>
    </location>
</feature>
<accession>B8BYU4</accession>
<keyword evidence="8" id="KW-1185">Reference proteome</keyword>
<feature type="region of interest" description="Disordered" evidence="6">
    <location>
        <begin position="1"/>
        <end position="103"/>
    </location>
</feature>